<proteinExistence type="inferred from homology"/>
<dbReference type="AlphaFoldDB" id="A0A397VLP4"/>
<dbReference type="Proteomes" id="UP000266673">
    <property type="component" value="Unassembled WGS sequence"/>
</dbReference>
<protein>
    <submittedName>
        <fullName evidence="4">DNA polymerase phi-domain-containing protein</fullName>
    </submittedName>
</protein>
<evidence type="ECO:0000313" key="5">
    <source>
        <dbReference type="Proteomes" id="UP000266673"/>
    </source>
</evidence>
<organism evidence="4 5">
    <name type="scientific">Gigaspora rosea</name>
    <dbReference type="NCBI Taxonomy" id="44941"/>
    <lineage>
        <taxon>Eukaryota</taxon>
        <taxon>Fungi</taxon>
        <taxon>Fungi incertae sedis</taxon>
        <taxon>Mucoromycota</taxon>
        <taxon>Glomeromycotina</taxon>
        <taxon>Glomeromycetes</taxon>
        <taxon>Diversisporales</taxon>
        <taxon>Gigasporaceae</taxon>
        <taxon>Gigaspora</taxon>
    </lineage>
</organism>
<dbReference type="STRING" id="44941.A0A397VLP4"/>
<evidence type="ECO:0000256" key="3">
    <source>
        <dbReference type="ARBA" id="ARBA00023242"/>
    </source>
</evidence>
<reference evidence="4 5" key="1">
    <citation type="submission" date="2018-06" db="EMBL/GenBank/DDBJ databases">
        <title>Comparative genomics reveals the genomic features of Rhizophagus irregularis, R. cerebriforme, R. diaphanum and Gigaspora rosea, and their symbiotic lifestyle signature.</title>
        <authorList>
            <person name="Morin E."/>
            <person name="San Clemente H."/>
            <person name="Chen E.C.H."/>
            <person name="De La Providencia I."/>
            <person name="Hainaut M."/>
            <person name="Kuo A."/>
            <person name="Kohler A."/>
            <person name="Murat C."/>
            <person name="Tang N."/>
            <person name="Roy S."/>
            <person name="Loubradou J."/>
            <person name="Henrissat B."/>
            <person name="Grigoriev I.V."/>
            <person name="Corradi N."/>
            <person name="Roux C."/>
            <person name="Martin F.M."/>
        </authorList>
    </citation>
    <scope>NUCLEOTIDE SEQUENCE [LARGE SCALE GENOMIC DNA]</scope>
    <source>
        <strain evidence="4 5">DAOM 194757</strain>
    </source>
</reference>
<comment type="similarity">
    <text evidence="2">Belongs to the MYBBP1A family.</text>
</comment>
<dbReference type="InterPro" id="IPR007015">
    <property type="entry name" value="DNA_pol_V/MYBBP1A"/>
</dbReference>
<dbReference type="GO" id="GO:0006355">
    <property type="term" value="P:regulation of DNA-templated transcription"/>
    <property type="evidence" value="ECO:0007669"/>
    <property type="project" value="InterPro"/>
</dbReference>
<accession>A0A397VLP4</accession>
<comment type="caution">
    <text evidence="4">The sequence shown here is derived from an EMBL/GenBank/DDBJ whole genome shotgun (WGS) entry which is preliminary data.</text>
</comment>
<dbReference type="GO" id="GO:0000182">
    <property type="term" value="F:rDNA binding"/>
    <property type="evidence" value="ECO:0007669"/>
    <property type="project" value="TreeGrafter"/>
</dbReference>
<dbReference type="InterPro" id="IPR016024">
    <property type="entry name" value="ARM-type_fold"/>
</dbReference>
<dbReference type="PANTHER" id="PTHR13213:SF2">
    <property type="entry name" value="MYB-BINDING PROTEIN 1A"/>
    <property type="match status" value="1"/>
</dbReference>
<dbReference type="Pfam" id="PF04931">
    <property type="entry name" value="DNA_pol_phi"/>
    <property type="match status" value="1"/>
</dbReference>
<evidence type="ECO:0000313" key="4">
    <source>
        <dbReference type="EMBL" id="RIB20813.1"/>
    </source>
</evidence>
<keyword evidence="5" id="KW-1185">Reference proteome</keyword>
<evidence type="ECO:0000256" key="1">
    <source>
        <dbReference type="ARBA" id="ARBA00004123"/>
    </source>
</evidence>
<dbReference type="GO" id="GO:0005730">
    <property type="term" value="C:nucleolus"/>
    <property type="evidence" value="ECO:0007669"/>
    <property type="project" value="InterPro"/>
</dbReference>
<name>A0A397VLP4_9GLOM</name>
<dbReference type="OrthoDB" id="342531at2759"/>
<keyword evidence="3" id="KW-0539">Nucleus</keyword>
<comment type="subcellular location">
    <subcellularLocation>
        <location evidence="1">Nucleus</location>
    </subcellularLocation>
</comment>
<dbReference type="PANTHER" id="PTHR13213">
    <property type="entry name" value="MYB-BINDING PROTEIN 1A FAMILY MEMBER"/>
    <property type="match status" value="1"/>
</dbReference>
<sequence length="1164" mass="134305">MSATTYDYFWELASLDSSIRKKAASELITHLYEKFNNSKANIDSTDDFNDFPKVTELLEKLFGPEIAYSLIRLTRGLASPRAGARQGFALALTELIANLDRITFKIIITLIDEACPISASKDQEGLDIIFGRVFGYMAIIRSGILWRESSSEKDYCETINGLLACAKCKPYVKEACYHVIISSIPQLKMVPFEEEAISHLITVLQDQCTHGINNPDDVNLALTIEAQYPRIIDNSQWKKVILHSCEDCEFKWFNPHILHHDNLIKLSEAIKAKTGKSVTETQQNYENRMHSVWNTIIQWFISESHEENTVTFETFWKVVVDECLFHEDSTHHRKFWGFQLFEKALISLPLEKIPSIFTPNLLRTLMNNFLDKTRYLHEAAMHILSIFEQVVEENNDKALIIVIQLLSHSYNRNFNGFFNTKIIKKIFGAMDNEALEQYLLHLKKIFLHPNEIHLSENRSIEQHRQWIMNHVYTLLKDHHVKRHEGFLKSVLDFYTMYGFFTSKEVESHPKTYNTRSSKRLKLDSGTSTTNVKMVDNSEEVHVLFELPKPELSEKIQKCLRTRFFHALGELCTIRSSDKGMSTHQLYGTMTDGVSWAYYAVNLMKKYYDDSRIEPLIILSDEAQKIKNDVIILLQQITNKISSKSSKNDPTSTLQYKGFILLFSFSILTLYNEPDESMNALKDLRICYDRMFDKKKKPSKKLKNASESDQNMHNPADVIVDILLGYLAKPSSFLHNMSEQIFKIFCANITKSSFDVMIELLNKKKDSEDDQMMDIDDNGVSDDDFDDESIDEELYNIKLEVKESKPPILKARDEGSDDDKDDILENQDEIMGEVDSKLMAYFKQQKLEKTKKKDAKNQRIQFKHKIIGLLRIFVQSQPTNPLIFELFIPLLELAKNAKNDEIAKSAFSLVSTKVNVIKNMPSQFDSDRVLTILQQTHNMALKASYCDLAALCWKTSTFLLKSLIFKCHNNGSEDESFDEDVKKAISIYESTYEKWIKKSGCLHIKSFSELPNHVPKIPWHITNIFLGFTDPKTVKNPKKVMNAYDISASIFNNVAPKKKKEQLDDSVMNALVQRSRESLKVTLQFVSQDLQCGKKNFDPQTLKSVMKFAIIIMKSTSVNLSKDKIKSTWDADNLRPLLENIKELPRYKSSQIIRNPIDEIIRIIS</sequence>
<evidence type="ECO:0000256" key="2">
    <source>
        <dbReference type="ARBA" id="ARBA00006809"/>
    </source>
</evidence>
<gene>
    <name evidence="4" type="ORF">C2G38_1155921</name>
</gene>
<dbReference type="SUPFAM" id="SSF48371">
    <property type="entry name" value="ARM repeat"/>
    <property type="match status" value="1"/>
</dbReference>
<dbReference type="EMBL" id="QKWP01000396">
    <property type="protein sequence ID" value="RIB20813.1"/>
    <property type="molecule type" value="Genomic_DNA"/>
</dbReference>